<evidence type="ECO:0000313" key="2">
    <source>
        <dbReference type="EMBL" id="KAL3733042.1"/>
    </source>
</evidence>
<comment type="caution">
    <text evidence="2">The sequence shown here is derived from an EMBL/GenBank/DDBJ whole genome shotgun (WGS) entry which is preliminary data.</text>
</comment>
<dbReference type="EMBL" id="JBJKBG010000006">
    <property type="protein sequence ID" value="KAL3733042.1"/>
    <property type="molecule type" value="Genomic_DNA"/>
</dbReference>
<gene>
    <name evidence="2" type="ORF">ACJRO7_022549</name>
</gene>
<evidence type="ECO:0000256" key="1">
    <source>
        <dbReference type="SAM" id="MobiDB-lite"/>
    </source>
</evidence>
<dbReference type="Proteomes" id="UP001634007">
    <property type="component" value="Unassembled WGS sequence"/>
</dbReference>
<reference evidence="2 3" key="1">
    <citation type="submission" date="2024-11" db="EMBL/GenBank/DDBJ databases">
        <title>Chromosome-level genome assembly of Eucalyptus globulus Labill. provides insights into its genome evolution.</title>
        <authorList>
            <person name="Li X."/>
        </authorList>
    </citation>
    <scope>NUCLEOTIDE SEQUENCE [LARGE SCALE GENOMIC DNA]</scope>
    <source>
        <strain evidence="2">CL2024</strain>
        <tissue evidence="2">Fresh tender leaves</tissue>
    </source>
</reference>
<name>A0ABD3K5I7_EUCGL</name>
<proteinExistence type="predicted"/>
<feature type="compositionally biased region" description="Low complexity" evidence="1">
    <location>
        <begin position="121"/>
        <end position="146"/>
    </location>
</feature>
<sequence length="219" mass="23362">MRSELTGMPSAGSSPDLQWAYGLILRPIGLHAGKCSSGSGPVWAHGCSTRRSDVATDDRHVHGRRADVEGPKENRKSKRGSRRVKRNFLALLCLISLRCVAPMDEIVTSSPPQSPPPPRNAAPAGAAARAPSTGSGSGRRGTTPPSESAMSRAKECLSFAVSVQEGLRYVKALLLGQAKKMRARNEREATEADLRTAKMQVDAADAAEDAKKRIHDKAA</sequence>
<feature type="compositionally biased region" description="Basic and acidic residues" evidence="1">
    <location>
        <begin position="50"/>
        <end position="74"/>
    </location>
</feature>
<evidence type="ECO:0000313" key="3">
    <source>
        <dbReference type="Proteomes" id="UP001634007"/>
    </source>
</evidence>
<keyword evidence="3" id="KW-1185">Reference proteome</keyword>
<protein>
    <submittedName>
        <fullName evidence="2">Uncharacterized protein</fullName>
    </submittedName>
</protein>
<dbReference type="AlphaFoldDB" id="A0ABD3K5I7"/>
<accession>A0ABD3K5I7</accession>
<feature type="region of interest" description="Disordered" evidence="1">
    <location>
        <begin position="107"/>
        <end position="150"/>
    </location>
</feature>
<feature type="region of interest" description="Disordered" evidence="1">
    <location>
        <begin position="41"/>
        <end position="81"/>
    </location>
</feature>
<organism evidence="2 3">
    <name type="scientific">Eucalyptus globulus</name>
    <name type="common">Tasmanian blue gum</name>
    <dbReference type="NCBI Taxonomy" id="34317"/>
    <lineage>
        <taxon>Eukaryota</taxon>
        <taxon>Viridiplantae</taxon>
        <taxon>Streptophyta</taxon>
        <taxon>Embryophyta</taxon>
        <taxon>Tracheophyta</taxon>
        <taxon>Spermatophyta</taxon>
        <taxon>Magnoliopsida</taxon>
        <taxon>eudicotyledons</taxon>
        <taxon>Gunneridae</taxon>
        <taxon>Pentapetalae</taxon>
        <taxon>rosids</taxon>
        <taxon>malvids</taxon>
        <taxon>Myrtales</taxon>
        <taxon>Myrtaceae</taxon>
        <taxon>Myrtoideae</taxon>
        <taxon>Eucalypteae</taxon>
        <taxon>Eucalyptus</taxon>
    </lineage>
</organism>